<dbReference type="EMBL" id="JBEDNQ010000002">
    <property type="protein sequence ID" value="MEQ3550226.1"/>
    <property type="molecule type" value="Genomic_DNA"/>
</dbReference>
<evidence type="ECO:0000259" key="4">
    <source>
        <dbReference type="PROSITE" id="PS50949"/>
    </source>
</evidence>
<dbReference type="PROSITE" id="PS50949">
    <property type="entry name" value="HTH_GNTR"/>
    <property type="match status" value="1"/>
</dbReference>
<dbReference type="Proteomes" id="UP001494902">
    <property type="component" value="Unassembled WGS sequence"/>
</dbReference>
<dbReference type="Gene3D" id="1.20.120.530">
    <property type="entry name" value="GntR ligand-binding domain-like"/>
    <property type="match status" value="1"/>
</dbReference>
<dbReference type="SUPFAM" id="SSF48008">
    <property type="entry name" value="GntR ligand-binding domain-like"/>
    <property type="match status" value="1"/>
</dbReference>
<accession>A0ABV1K6V8</accession>
<dbReference type="InterPro" id="IPR008920">
    <property type="entry name" value="TF_FadR/GntR_C"/>
</dbReference>
<dbReference type="InterPro" id="IPR036388">
    <property type="entry name" value="WH-like_DNA-bd_sf"/>
</dbReference>
<dbReference type="InterPro" id="IPR000524">
    <property type="entry name" value="Tscrpt_reg_HTH_GntR"/>
</dbReference>
<organism evidence="5 6">
    <name type="scientific">Pseudonocardia nematodicida</name>
    <dbReference type="NCBI Taxonomy" id="1206997"/>
    <lineage>
        <taxon>Bacteria</taxon>
        <taxon>Bacillati</taxon>
        <taxon>Actinomycetota</taxon>
        <taxon>Actinomycetes</taxon>
        <taxon>Pseudonocardiales</taxon>
        <taxon>Pseudonocardiaceae</taxon>
        <taxon>Pseudonocardia</taxon>
    </lineage>
</organism>
<keyword evidence="6" id="KW-1185">Reference proteome</keyword>
<feature type="domain" description="HTH gntR-type" evidence="4">
    <location>
        <begin position="19"/>
        <end position="86"/>
    </location>
</feature>
<name>A0ABV1K6V8_9PSEU</name>
<comment type="caution">
    <text evidence="5">The sequence shown here is derived from an EMBL/GenBank/DDBJ whole genome shotgun (WGS) entry which is preliminary data.</text>
</comment>
<evidence type="ECO:0000256" key="1">
    <source>
        <dbReference type="ARBA" id="ARBA00023015"/>
    </source>
</evidence>
<proteinExistence type="predicted"/>
<dbReference type="SUPFAM" id="SSF46785">
    <property type="entry name" value="Winged helix' DNA-binding domain"/>
    <property type="match status" value="1"/>
</dbReference>
<keyword evidence="3" id="KW-0804">Transcription</keyword>
<protein>
    <submittedName>
        <fullName evidence="5">GntR family transcriptional regulator</fullName>
    </submittedName>
</protein>
<evidence type="ECO:0000313" key="5">
    <source>
        <dbReference type="EMBL" id="MEQ3550226.1"/>
    </source>
</evidence>
<dbReference type="RefSeq" id="WP_349297305.1">
    <property type="nucleotide sequence ID" value="NZ_JBEDNQ010000002.1"/>
</dbReference>
<sequence length="231" mass="25490">MYAVFSDGDLQFSSLSREGSLRAQVTEAIRAALISGRMRPGTLYSAPVLAEMLGVSATPVREAMLDLAKEGLVQVARNKGFLVTAVSERQLDEMAATRLLLEVPTMGAVAESYGPAMDDELTRLRDVARDLESAAENDELIAYMRLDTEFHARFLALHGNSEIVSIVRQLRGRSRLYGLEALARSGRLVQTTREHMRMIDLAVARDRAGLEELTRTHLTHTRTTWADAGST</sequence>
<dbReference type="InterPro" id="IPR036390">
    <property type="entry name" value="WH_DNA-bd_sf"/>
</dbReference>
<dbReference type="SMART" id="SM00345">
    <property type="entry name" value="HTH_GNTR"/>
    <property type="match status" value="1"/>
</dbReference>
<dbReference type="Pfam" id="PF00392">
    <property type="entry name" value="GntR"/>
    <property type="match status" value="1"/>
</dbReference>
<evidence type="ECO:0000256" key="3">
    <source>
        <dbReference type="ARBA" id="ARBA00023163"/>
    </source>
</evidence>
<dbReference type="InterPro" id="IPR011711">
    <property type="entry name" value="GntR_C"/>
</dbReference>
<evidence type="ECO:0000313" key="6">
    <source>
        <dbReference type="Proteomes" id="UP001494902"/>
    </source>
</evidence>
<dbReference type="CDD" id="cd07377">
    <property type="entry name" value="WHTH_GntR"/>
    <property type="match status" value="1"/>
</dbReference>
<evidence type="ECO:0000256" key="2">
    <source>
        <dbReference type="ARBA" id="ARBA00023125"/>
    </source>
</evidence>
<dbReference type="PANTHER" id="PTHR43537:SF45">
    <property type="entry name" value="GNTR FAMILY REGULATORY PROTEIN"/>
    <property type="match status" value="1"/>
</dbReference>
<dbReference type="PANTHER" id="PTHR43537">
    <property type="entry name" value="TRANSCRIPTIONAL REGULATOR, GNTR FAMILY"/>
    <property type="match status" value="1"/>
</dbReference>
<keyword evidence="1" id="KW-0805">Transcription regulation</keyword>
<dbReference type="SMART" id="SM00895">
    <property type="entry name" value="FCD"/>
    <property type="match status" value="1"/>
</dbReference>
<reference evidence="5 6" key="1">
    <citation type="submission" date="2024-03" db="EMBL/GenBank/DDBJ databases">
        <title>Draft genome sequence of Pseudonocardia nematodicida JCM 31783.</title>
        <authorList>
            <person name="Butdee W."/>
            <person name="Duangmal K."/>
        </authorList>
    </citation>
    <scope>NUCLEOTIDE SEQUENCE [LARGE SCALE GENOMIC DNA]</scope>
    <source>
        <strain evidence="5 6">JCM 31783</strain>
    </source>
</reference>
<dbReference type="Pfam" id="PF07729">
    <property type="entry name" value="FCD"/>
    <property type="match status" value="1"/>
</dbReference>
<dbReference type="Gene3D" id="1.10.10.10">
    <property type="entry name" value="Winged helix-like DNA-binding domain superfamily/Winged helix DNA-binding domain"/>
    <property type="match status" value="1"/>
</dbReference>
<gene>
    <name evidence="5" type="ORF">WIS52_07065</name>
</gene>
<keyword evidence="2" id="KW-0238">DNA-binding</keyword>